<dbReference type="Gene3D" id="3.30.370.10">
    <property type="entry name" value="Barstar-like"/>
    <property type="match status" value="1"/>
</dbReference>
<gene>
    <name evidence="1" type="ORF">GCM10007390_24330</name>
</gene>
<dbReference type="EMBL" id="BMXF01000002">
    <property type="protein sequence ID" value="GHB69842.1"/>
    <property type="molecule type" value="Genomic_DNA"/>
</dbReference>
<dbReference type="InterPro" id="IPR035905">
    <property type="entry name" value="Barstar-like_sf"/>
</dbReference>
<sequence>MKDKVLILDGNKFSTIDEFYKEAYTILTSGLDWDVAHNFDAFHDILFGGFGVFESNELVTIKWINSSKSCHDLGLQHSIDYYKLRSSGLTGSRSLHFLKKATDLEEGKGETLFETILEIFAEHPNITLQTGD</sequence>
<name>A0A8J3GA51_9BACT</name>
<evidence type="ECO:0000313" key="1">
    <source>
        <dbReference type="EMBL" id="GHB69842.1"/>
    </source>
</evidence>
<dbReference type="RefSeq" id="WP_189564705.1">
    <property type="nucleotide sequence ID" value="NZ_BMXF01000002.1"/>
</dbReference>
<proteinExistence type="predicted"/>
<keyword evidence="2" id="KW-1185">Reference proteome</keyword>
<organism evidence="1 2">
    <name type="scientific">Persicitalea jodogahamensis</name>
    <dbReference type="NCBI Taxonomy" id="402147"/>
    <lineage>
        <taxon>Bacteria</taxon>
        <taxon>Pseudomonadati</taxon>
        <taxon>Bacteroidota</taxon>
        <taxon>Cytophagia</taxon>
        <taxon>Cytophagales</taxon>
        <taxon>Spirosomataceae</taxon>
        <taxon>Persicitalea</taxon>
    </lineage>
</organism>
<evidence type="ECO:0000313" key="2">
    <source>
        <dbReference type="Proteomes" id="UP000598271"/>
    </source>
</evidence>
<dbReference type="AlphaFoldDB" id="A0A8J3GA51"/>
<dbReference type="SUPFAM" id="SSF52038">
    <property type="entry name" value="Barstar-related"/>
    <property type="match status" value="1"/>
</dbReference>
<comment type="caution">
    <text evidence="1">The sequence shown here is derived from an EMBL/GenBank/DDBJ whole genome shotgun (WGS) entry which is preliminary data.</text>
</comment>
<accession>A0A8J3GA51</accession>
<dbReference type="Proteomes" id="UP000598271">
    <property type="component" value="Unassembled WGS sequence"/>
</dbReference>
<protein>
    <submittedName>
        <fullName evidence="1">Uncharacterized protein</fullName>
    </submittedName>
</protein>
<reference evidence="1 2" key="1">
    <citation type="journal article" date="2014" name="Int. J. Syst. Evol. Microbiol.">
        <title>Complete genome sequence of Corynebacterium casei LMG S-19264T (=DSM 44701T), isolated from a smear-ripened cheese.</title>
        <authorList>
            <consortium name="US DOE Joint Genome Institute (JGI-PGF)"/>
            <person name="Walter F."/>
            <person name="Albersmeier A."/>
            <person name="Kalinowski J."/>
            <person name="Ruckert C."/>
        </authorList>
    </citation>
    <scope>NUCLEOTIDE SEQUENCE [LARGE SCALE GENOMIC DNA]</scope>
    <source>
        <strain evidence="1 2">KCTC 12866</strain>
    </source>
</reference>